<organism evidence="1 2">
    <name type="scientific">Lithospermum erythrorhizon</name>
    <name type="common">Purple gromwell</name>
    <name type="synonym">Lithospermum officinale var. erythrorhizon</name>
    <dbReference type="NCBI Taxonomy" id="34254"/>
    <lineage>
        <taxon>Eukaryota</taxon>
        <taxon>Viridiplantae</taxon>
        <taxon>Streptophyta</taxon>
        <taxon>Embryophyta</taxon>
        <taxon>Tracheophyta</taxon>
        <taxon>Spermatophyta</taxon>
        <taxon>Magnoliopsida</taxon>
        <taxon>eudicotyledons</taxon>
        <taxon>Gunneridae</taxon>
        <taxon>Pentapetalae</taxon>
        <taxon>asterids</taxon>
        <taxon>lamiids</taxon>
        <taxon>Boraginales</taxon>
        <taxon>Boraginaceae</taxon>
        <taxon>Boraginoideae</taxon>
        <taxon>Lithospermeae</taxon>
        <taxon>Lithospermum</taxon>
    </lineage>
</organism>
<gene>
    <name evidence="1" type="ORF">LIER_42239</name>
</gene>
<evidence type="ECO:0000313" key="2">
    <source>
        <dbReference type="Proteomes" id="UP001454036"/>
    </source>
</evidence>
<comment type="caution">
    <text evidence="1">The sequence shown here is derived from an EMBL/GenBank/DDBJ whole genome shotgun (WGS) entry which is preliminary data.</text>
</comment>
<dbReference type="EMBL" id="BAABME010028541">
    <property type="protein sequence ID" value="GAA0180064.1"/>
    <property type="molecule type" value="Genomic_DNA"/>
</dbReference>
<keyword evidence="2" id="KW-1185">Reference proteome</keyword>
<dbReference type="Proteomes" id="UP001454036">
    <property type="component" value="Unassembled WGS sequence"/>
</dbReference>
<reference evidence="1 2" key="1">
    <citation type="submission" date="2024-01" db="EMBL/GenBank/DDBJ databases">
        <title>The complete chloroplast genome sequence of Lithospermum erythrorhizon: insights into the phylogenetic relationship among Boraginaceae species and the maternal lineages of purple gromwells.</title>
        <authorList>
            <person name="Okada T."/>
            <person name="Watanabe K."/>
        </authorList>
    </citation>
    <scope>NUCLEOTIDE SEQUENCE [LARGE SCALE GENOMIC DNA]</scope>
</reference>
<name>A0AAV3RLG1_LITER</name>
<accession>A0AAV3RLG1</accession>
<protein>
    <submittedName>
        <fullName evidence="1">Uncharacterized protein</fullName>
    </submittedName>
</protein>
<dbReference type="AlphaFoldDB" id="A0AAV3RLG1"/>
<proteinExistence type="predicted"/>
<evidence type="ECO:0000313" key="1">
    <source>
        <dbReference type="EMBL" id="GAA0180064.1"/>
    </source>
</evidence>
<sequence>MTLSESVLSTMPLYYLKALKMLEQIKHKIESLKNRLWEGSSMWSKYMFAKYCKLRHPINARVHPAHSRIWKNFVAVREQDGRTYPSNLDLAPMIFG</sequence>